<dbReference type="RefSeq" id="XP_028882866.1">
    <property type="nucleotide sequence ID" value="XM_029025883.1"/>
</dbReference>
<dbReference type="EMBL" id="NBCO01000015">
    <property type="protein sequence ID" value="ORC88800.1"/>
    <property type="molecule type" value="Genomic_DNA"/>
</dbReference>
<name>A0A1X0NXE8_9TRYP</name>
<accession>A0A1X0NXE8</accession>
<sequence length="127" mass="14559">VAQSLRCHGWCRMLASAILSNVSVETVGYGRRYRHIYRAYWVMQYIEKERLRDSDVVVVYDASDSLLSGASTNLCYHPELAGVLQYPLNFTAFDCSLLYDKAWKLMGYKESSRNPSEPGKSIFVFLN</sequence>
<evidence type="ECO:0000313" key="2">
    <source>
        <dbReference type="Proteomes" id="UP000192257"/>
    </source>
</evidence>
<dbReference type="VEuPathDB" id="TriTrypDB:TM35_000152310"/>
<evidence type="ECO:0000313" key="1">
    <source>
        <dbReference type="EMBL" id="ORC88800.1"/>
    </source>
</evidence>
<dbReference type="PANTHER" id="PTHR36587:SF2">
    <property type="entry name" value="EXPRESSION SITE-ASSOCIATED GENE 3 (ESAG3)-LIKE PROTEIN"/>
    <property type="match status" value="1"/>
</dbReference>
<proteinExistence type="predicted"/>
<feature type="non-terminal residue" evidence="1">
    <location>
        <position position="127"/>
    </location>
</feature>
<organism evidence="1 2">
    <name type="scientific">Trypanosoma theileri</name>
    <dbReference type="NCBI Taxonomy" id="67003"/>
    <lineage>
        <taxon>Eukaryota</taxon>
        <taxon>Discoba</taxon>
        <taxon>Euglenozoa</taxon>
        <taxon>Kinetoplastea</taxon>
        <taxon>Metakinetoplastina</taxon>
        <taxon>Trypanosomatida</taxon>
        <taxon>Trypanosomatidae</taxon>
        <taxon>Trypanosoma</taxon>
    </lineage>
</organism>
<feature type="non-terminal residue" evidence="1">
    <location>
        <position position="1"/>
    </location>
</feature>
<dbReference type="GeneID" id="39985663"/>
<keyword evidence="2" id="KW-1185">Reference proteome</keyword>
<dbReference type="Proteomes" id="UP000192257">
    <property type="component" value="Unassembled WGS sequence"/>
</dbReference>
<gene>
    <name evidence="1" type="ORF">TM35_000152310</name>
</gene>
<dbReference type="PANTHER" id="PTHR36587">
    <property type="entry name" value="EXPRESSION SITE-ASSOCIATED GENE 3 (ESAG3)-LIKE PROTEIN"/>
    <property type="match status" value="1"/>
</dbReference>
<dbReference type="OrthoDB" id="259315at2759"/>
<protein>
    <submittedName>
        <fullName evidence="1">Expression site-associated gene (ESAG-like) protein</fullName>
    </submittedName>
</protein>
<comment type="caution">
    <text evidence="1">The sequence shown here is derived from an EMBL/GenBank/DDBJ whole genome shotgun (WGS) entry which is preliminary data.</text>
</comment>
<reference evidence="1 2" key="1">
    <citation type="submission" date="2017-03" db="EMBL/GenBank/DDBJ databases">
        <title>An alternative strategy for trypanosome survival in the mammalian bloodstream revealed through genome and transcriptome analysis of the ubiquitous bovine parasite Trypanosoma (Megatrypanum) theileri.</title>
        <authorList>
            <person name="Kelly S."/>
            <person name="Ivens A."/>
            <person name="Mott A."/>
            <person name="O'Neill E."/>
            <person name="Emms D."/>
            <person name="Macleod O."/>
            <person name="Voorheis P."/>
            <person name="Matthews J."/>
            <person name="Matthews K."/>
            <person name="Carrington M."/>
        </authorList>
    </citation>
    <scope>NUCLEOTIDE SEQUENCE [LARGE SCALE GENOMIC DNA]</scope>
    <source>
        <strain evidence="1">Edinburgh</strain>
    </source>
</reference>
<dbReference type="AlphaFoldDB" id="A0A1X0NXE8"/>